<dbReference type="AlphaFoldDB" id="A0A091E504"/>
<keyword evidence="2" id="KW-1185">Reference proteome</keyword>
<evidence type="ECO:0000313" key="1">
    <source>
        <dbReference type="EMBL" id="KFO38447.1"/>
    </source>
</evidence>
<sequence length="195" mass="21377">MVTAAYAPAAATVAIARPIPVAVEAAATAAACGGYTTAHSATDYGYAQRQQETPPPPPLATTQNYQDSYTYVRATAPAVAYDSKQYYQQPTATAAAVAATDQPRPSVAEIYYQTVPKAGYSRVYCNSVYSSPANSTSDSHKTSHTKRGYRYILLLSCVLHCTARSSFDYCDAILYSECYLQYHSSYLFWYILFRL</sequence>
<organism evidence="1 2">
    <name type="scientific">Fukomys damarensis</name>
    <name type="common">Damaraland mole rat</name>
    <name type="synonym">Cryptomys damarensis</name>
    <dbReference type="NCBI Taxonomy" id="885580"/>
    <lineage>
        <taxon>Eukaryota</taxon>
        <taxon>Metazoa</taxon>
        <taxon>Chordata</taxon>
        <taxon>Craniata</taxon>
        <taxon>Vertebrata</taxon>
        <taxon>Euteleostomi</taxon>
        <taxon>Mammalia</taxon>
        <taxon>Eutheria</taxon>
        <taxon>Euarchontoglires</taxon>
        <taxon>Glires</taxon>
        <taxon>Rodentia</taxon>
        <taxon>Hystricomorpha</taxon>
        <taxon>Bathyergidae</taxon>
        <taxon>Fukomys</taxon>
    </lineage>
</organism>
<name>A0A091E504_FUKDA</name>
<dbReference type="EMBL" id="KN120510">
    <property type="protein sequence ID" value="KFO38447.1"/>
    <property type="molecule type" value="Genomic_DNA"/>
</dbReference>
<accession>A0A091E504</accession>
<protein>
    <submittedName>
        <fullName evidence="1">Zinc finger RNA-binding protein</fullName>
    </submittedName>
</protein>
<dbReference type="Proteomes" id="UP000028990">
    <property type="component" value="Unassembled WGS sequence"/>
</dbReference>
<proteinExistence type="predicted"/>
<gene>
    <name evidence="1" type="ORF">H920_00096</name>
</gene>
<evidence type="ECO:0000313" key="2">
    <source>
        <dbReference type="Proteomes" id="UP000028990"/>
    </source>
</evidence>
<reference evidence="1 2" key="1">
    <citation type="submission" date="2013-11" db="EMBL/GenBank/DDBJ databases">
        <title>The Damaraland mole rat (Fukomys damarensis) genome and evolution of African mole rats.</title>
        <authorList>
            <person name="Gladyshev V.N."/>
            <person name="Fang X."/>
        </authorList>
    </citation>
    <scope>NUCLEOTIDE SEQUENCE [LARGE SCALE GENOMIC DNA]</scope>
    <source>
        <tissue evidence="1">Liver</tissue>
    </source>
</reference>